<sequence length="169" mass="19396">MKYHLLGPRHGCLHRGAESEIYIKACKSTLVLPSAWCISPQLHAYQIIQGPDPLPLFRPQLKKFNLHSFNKHAFQDHSRYRGCSRLRRCCYGPARGIKTLTPMTWLNVISSIWKSLTLVMSLLLPPMPLRLSMLLLLPPQRLLLPPRLPLTATLPQLLLMPRLLRLLPQ</sequence>
<gene>
    <name evidence="1" type="ORF">CPB84DRAFT_1156727</name>
</gene>
<dbReference type="AlphaFoldDB" id="A0A9P5TMG0"/>
<comment type="caution">
    <text evidence="1">The sequence shown here is derived from an EMBL/GenBank/DDBJ whole genome shotgun (WGS) entry which is preliminary data.</text>
</comment>
<evidence type="ECO:0000313" key="2">
    <source>
        <dbReference type="Proteomes" id="UP000724874"/>
    </source>
</evidence>
<dbReference type="EMBL" id="JADNYJ010000054">
    <property type="protein sequence ID" value="KAF8898268.1"/>
    <property type="molecule type" value="Genomic_DNA"/>
</dbReference>
<evidence type="ECO:0000313" key="1">
    <source>
        <dbReference type="EMBL" id="KAF8898268.1"/>
    </source>
</evidence>
<dbReference type="Proteomes" id="UP000724874">
    <property type="component" value="Unassembled WGS sequence"/>
</dbReference>
<name>A0A9P5TMG0_GYMJU</name>
<keyword evidence="2" id="KW-1185">Reference proteome</keyword>
<protein>
    <submittedName>
        <fullName evidence="1">Uncharacterized protein</fullName>
    </submittedName>
</protein>
<proteinExistence type="predicted"/>
<reference evidence="1" key="1">
    <citation type="submission" date="2020-11" db="EMBL/GenBank/DDBJ databases">
        <authorList>
            <consortium name="DOE Joint Genome Institute"/>
            <person name="Ahrendt S."/>
            <person name="Riley R."/>
            <person name="Andreopoulos W."/>
            <person name="LaButti K."/>
            <person name="Pangilinan J."/>
            <person name="Ruiz-duenas F.J."/>
            <person name="Barrasa J.M."/>
            <person name="Sanchez-Garcia M."/>
            <person name="Camarero S."/>
            <person name="Miyauchi S."/>
            <person name="Serrano A."/>
            <person name="Linde D."/>
            <person name="Babiker R."/>
            <person name="Drula E."/>
            <person name="Ayuso-Fernandez I."/>
            <person name="Pacheco R."/>
            <person name="Padilla G."/>
            <person name="Ferreira P."/>
            <person name="Barriuso J."/>
            <person name="Kellner H."/>
            <person name="Castanera R."/>
            <person name="Alfaro M."/>
            <person name="Ramirez L."/>
            <person name="Pisabarro A.G."/>
            <person name="Kuo A."/>
            <person name="Tritt A."/>
            <person name="Lipzen A."/>
            <person name="He G."/>
            <person name="Yan M."/>
            <person name="Ng V."/>
            <person name="Cullen D."/>
            <person name="Martin F."/>
            <person name="Rosso M.-N."/>
            <person name="Henrissat B."/>
            <person name="Hibbett D."/>
            <person name="Martinez A.T."/>
            <person name="Grigoriev I.V."/>
        </authorList>
    </citation>
    <scope>NUCLEOTIDE SEQUENCE</scope>
    <source>
        <strain evidence="1">AH 44721</strain>
    </source>
</reference>
<organism evidence="1 2">
    <name type="scientific">Gymnopilus junonius</name>
    <name type="common">Spectacular rustgill mushroom</name>
    <name type="synonym">Gymnopilus spectabilis subsp. junonius</name>
    <dbReference type="NCBI Taxonomy" id="109634"/>
    <lineage>
        <taxon>Eukaryota</taxon>
        <taxon>Fungi</taxon>
        <taxon>Dikarya</taxon>
        <taxon>Basidiomycota</taxon>
        <taxon>Agaricomycotina</taxon>
        <taxon>Agaricomycetes</taxon>
        <taxon>Agaricomycetidae</taxon>
        <taxon>Agaricales</taxon>
        <taxon>Agaricineae</taxon>
        <taxon>Hymenogastraceae</taxon>
        <taxon>Gymnopilus</taxon>
    </lineage>
</organism>
<accession>A0A9P5TMG0</accession>